<name>A0A9X2LT42_STRMQ</name>
<accession>A0A9X2LT42</accession>
<dbReference type="InterPro" id="IPR011009">
    <property type="entry name" value="Kinase-like_dom_sf"/>
</dbReference>
<evidence type="ECO:0000313" key="2">
    <source>
        <dbReference type="Proteomes" id="UP001142400"/>
    </source>
</evidence>
<keyword evidence="2" id="KW-1185">Reference proteome</keyword>
<evidence type="ECO:0000313" key="1">
    <source>
        <dbReference type="EMBL" id="MCQ8829880.1"/>
    </source>
</evidence>
<protein>
    <submittedName>
        <fullName evidence="1">Aminoglycoside phosphotransferase</fullName>
    </submittedName>
</protein>
<dbReference type="AlphaFoldDB" id="A0A9X2LT42"/>
<dbReference type="SUPFAM" id="SSF56112">
    <property type="entry name" value="Protein kinase-like (PK-like)"/>
    <property type="match status" value="1"/>
</dbReference>
<reference evidence="1" key="1">
    <citation type="submission" date="2022-06" db="EMBL/GenBank/DDBJ databases">
        <title>WGS of actinobacteria.</title>
        <authorList>
            <person name="Thawai C."/>
        </authorList>
    </citation>
    <scope>NUCLEOTIDE SEQUENCE</scope>
    <source>
        <strain evidence="1">DSM 42010</strain>
    </source>
</reference>
<comment type="caution">
    <text evidence="1">The sequence shown here is derived from an EMBL/GenBank/DDBJ whole genome shotgun (WGS) entry which is preliminary data.</text>
</comment>
<proteinExistence type="predicted"/>
<dbReference type="EMBL" id="JANIIC010000011">
    <property type="protein sequence ID" value="MCQ8829880.1"/>
    <property type="molecule type" value="Genomic_DNA"/>
</dbReference>
<dbReference type="Proteomes" id="UP001142400">
    <property type="component" value="Unassembled WGS sequence"/>
</dbReference>
<organism evidence="1 2">
    <name type="scientific">Streptomyces malaysiensis subsp. samsunensis</name>
    <dbReference type="NCBI Taxonomy" id="459658"/>
    <lineage>
        <taxon>Bacteria</taxon>
        <taxon>Bacillati</taxon>
        <taxon>Actinomycetota</taxon>
        <taxon>Actinomycetes</taxon>
        <taxon>Kitasatosporales</taxon>
        <taxon>Streptomycetaceae</taxon>
        <taxon>Streptomyces</taxon>
        <taxon>Streptomyces violaceusniger group</taxon>
    </lineage>
</organism>
<gene>
    <name evidence="1" type="ORF">NQU54_12470</name>
</gene>
<dbReference type="RefSeq" id="WP_257631149.1">
    <property type="nucleotide sequence ID" value="NZ_JANIIC010000011.1"/>
</dbReference>
<sequence>MRMHWDDLPAHTRDAVAARTGPIHAAATADKGLNSEIAATLDTRTGRVFVKGLRCDHPRAWTQQRETAINLHVAPLAPRLLWVINDGEWHLLGFEHLDGRPAAYSPGSDDLSLVAEAIITLSGVSAPADVELKQIEQRLADYVDSPDDAELLRGNTVLHTDWTPDNVLIVDNVARIVDWAWPTRGAAWIDAACWVVWLVSAGHTPADAELWAAKTPAWSTAPARALDVFATAQQRLWNGIAADSPDVAWKRSLADAAQQWATYRRD</sequence>